<dbReference type="PANTHER" id="PTHR46077">
    <property type="entry name" value="E3 UBIQUITIN-PROTEIN LIGASE TOPORS"/>
    <property type="match status" value="1"/>
</dbReference>
<sequence>MDDDTATKSQVLQTTLAEITARAGADADPHHTAEECCVICLDRITEAAQASPCRHASFDFICLASWLQQRSSCPLCNAEVFEIHYAFTNETEYKIYAVTSTTKSTAPSSSIPPPQQRSFPHRPSRPRRQYTHTPTPAPDDALARRRAVYAQNLYSLHVGSNRISRFRDFTPQSLSASPELQSRARTWIRRELRVFAFLQPTDTAEGEVGGATEGGTRRGRGDNAEFLLEYIMAVLKTVDMQGASGQAEELLKEFLGREHARLFLHEVRAWLRSPFARVEDWDRNVQYAVPLVKVGDGERGGVRGRRRGRGRGDRYTPYRDGRGGVEEARRRYNPD</sequence>
<keyword evidence="6" id="KW-0863">Zinc-finger</keyword>
<dbReference type="Proteomes" id="UP000091956">
    <property type="component" value="Unassembled WGS sequence"/>
</dbReference>
<dbReference type="STRING" id="342668.A0A1B8G6F0"/>
<dbReference type="AlphaFoldDB" id="A0A1B8G6F0"/>
<evidence type="ECO:0000256" key="2">
    <source>
        <dbReference type="ARBA" id="ARBA00012483"/>
    </source>
</evidence>
<evidence type="ECO:0000259" key="8">
    <source>
        <dbReference type="PROSITE" id="PS50089"/>
    </source>
</evidence>
<reference evidence="10" key="2">
    <citation type="journal article" date="2018" name="Nat. Commun.">
        <title>Extreme sensitivity to ultraviolet light in the fungal pathogen causing white-nose syndrome of bats.</title>
        <authorList>
            <person name="Palmer J.M."/>
            <person name="Drees K.P."/>
            <person name="Foster J.T."/>
            <person name="Lindner D.L."/>
        </authorList>
    </citation>
    <scope>NUCLEOTIDE SEQUENCE [LARGE SCALE GENOMIC DNA]</scope>
    <source>
        <strain evidence="10">UAMH 10579</strain>
    </source>
</reference>
<name>A0A1B8G6F0_9PEZI</name>
<keyword evidence="6" id="KW-0479">Metal-binding</keyword>
<dbReference type="GO" id="GO:0000209">
    <property type="term" value="P:protein polyubiquitination"/>
    <property type="evidence" value="ECO:0007669"/>
    <property type="project" value="TreeGrafter"/>
</dbReference>
<dbReference type="SMART" id="SM00184">
    <property type="entry name" value="RING"/>
    <property type="match status" value="1"/>
</dbReference>
<keyword evidence="5" id="KW-0804">Transcription</keyword>
<feature type="compositionally biased region" description="Basic residues" evidence="7">
    <location>
        <begin position="119"/>
        <end position="130"/>
    </location>
</feature>
<dbReference type="GO" id="GO:0006513">
    <property type="term" value="P:protein monoubiquitination"/>
    <property type="evidence" value="ECO:0007669"/>
    <property type="project" value="TreeGrafter"/>
</dbReference>
<dbReference type="GO" id="GO:0061630">
    <property type="term" value="F:ubiquitin protein ligase activity"/>
    <property type="evidence" value="ECO:0007669"/>
    <property type="project" value="UniProtKB-EC"/>
</dbReference>
<evidence type="ECO:0000313" key="10">
    <source>
        <dbReference type="Proteomes" id="UP000091956"/>
    </source>
</evidence>
<keyword evidence="10" id="KW-1185">Reference proteome</keyword>
<evidence type="ECO:0000313" key="9">
    <source>
        <dbReference type="EMBL" id="OBT91406.1"/>
    </source>
</evidence>
<dbReference type="Pfam" id="PF13639">
    <property type="entry name" value="zf-RING_2"/>
    <property type="match status" value="1"/>
</dbReference>
<keyword evidence="4" id="KW-0805">Transcription regulation</keyword>
<gene>
    <name evidence="9" type="ORF">VE01_10614</name>
</gene>
<dbReference type="RefSeq" id="XP_018125139.1">
    <property type="nucleotide sequence ID" value="XM_018280008.2"/>
</dbReference>
<keyword evidence="6" id="KW-0862">Zinc</keyword>
<feature type="region of interest" description="Disordered" evidence="7">
    <location>
        <begin position="299"/>
        <end position="335"/>
    </location>
</feature>
<proteinExistence type="predicted"/>
<evidence type="ECO:0000256" key="4">
    <source>
        <dbReference type="ARBA" id="ARBA00023015"/>
    </source>
</evidence>
<dbReference type="InterPro" id="IPR013083">
    <property type="entry name" value="Znf_RING/FYVE/PHD"/>
</dbReference>
<feature type="region of interest" description="Disordered" evidence="7">
    <location>
        <begin position="104"/>
        <end position="140"/>
    </location>
</feature>
<feature type="domain" description="RING-type" evidence="8">
    <location>
        <begin position="37"/>
        <end position="77"/>
    </location>
</feature>
<evidence type="ECO:0000256" key="5">
    <source>
        <dbReference type="ARBA" id="ARBA00023163"/>
    </source>
</evidence>
<protein>
    <recommendedName>
        <fullName evidence="2">RING-type E3 ubiquitin transferase</fullName>
        <ecNumber evidence="2">2.3.2.27</ecNumber>
    </recommendedName>
</protein>
<dbReference type="OrthoDB" id="444265at2759"/>
<dbReference type="GO" id="GO:0008270">
    <property type="term" value="F:zinc ion binding"/>
    <property type="evidence" value="ECO:0007669"/>
    <property type="project" value="UniProtKB-KW"/>
</dbReference>
<dbReference type="GeneID" id="28844000"/>
<dbReference type="SUPFAM" id="SSF57850">
    <property type="entry name" value="RING/U-box"/>
    <property type="match status" value="1"/>
</dbReference>
<feature type="compositionally biased region" description="Basic and acidic residues" evidence="7">
    <location>
        <begin position="310"/>
        <end position="335"/>
    </location>
</feature>
<reference evidence="9 10" key="1">
    <citation type="submission" date="2016-03" db="EMBL/GenBank/DDBJ databases">
        <title>Comparative genomics of Pseudogymnoascus destructans, the fungus causing white-nose syndrome of bats.</title>
        <authorList>
            <person name="Palmer J.M."/>
            <person name="Drees K.P."/>
            <person name="Foster J.T."/>
            <person name="Lindner D.L."/>
        </authorList>
    </citation>
    <scope>NUCLEOTIDE SEQUENCE [LARGE SCALE GENOMIC DNA]</scope>
    <source>
        <strain evidence="9 10">UAMH 10579</strain>
    </source>
</reference>
<evidence type="ECO:0000256" key="6">
    <source>
        <dbReference type="PROSITE-ProRule" id="PRU00175"/>
    </source>
</evidence>
<dbReference type="Gene3D" id="3.30.40.10">
    <property type="entry name" value="Zinc/RING finger domain, C3HC4 (zinc finger)"/>
    <property type="match status" value="1"/>
</dbReference>
<accession>A0A1B8G6F0</accession>
<dbReference type="EC" id="2.3.2.27" evidence="2"/>
<keyword evidence="3" id="KW-0808">Transferase</keyword>
<evidence type="ECO:0000256" key="3">
    <source>
        <dbReference type="ARBA" id="ARBA00022679"/>
    </source>
</evidence>
<dbReference type="InterPro" id="IPR001841">
    <property type="entry name" value="Znf_RING"/>
</dbReference>
<dbReference type="PANTHER" id="PTHR46077:SF1">
    <property type="entry name" value="TOP1 BINDING ARGININE_SERINE RICH PROTEIN, E3 UBIQUITIN LIGASE"/>
    <property type="match status" value="1"/>
</dbReference>
<organism evidence="9 10">
    <name type="scientific">Pseudogymnoascus verrucosus</name>
    <dbReference type="NCBI Taxonomy" id="342668"/>
    <lineage>
        <taxon>Eukaryota</taxon>
        <taxon>Fungi</taxon>
        <taxon>Dikarya</taxon>
        <taxon>Ascomycota</taxon>
        <taxon>Pezizomycotina</taxon>
        <taxon>Leotiomycetes</taxon>
        <taxon>Thelebolales</taxon>
        <taxon>Thelebolaceae</taxon>
        <taxon>Pseudogymnoascus</taxon>
    </lineage>
</organism>
<dbReference type="PROSITE" id="PS50089">
    <property type="entry name" value="ZF_RING_2"/>
    <property type="match status" value="1"/>
</dbReference>
<dbReference type="EMBL" id="KV460293">
    <property type="protein sequence ID" value="OBT91406.1"/>
    <property type="molecule type" value="Genomic_DNA"/>
</dbReference>
<evidence type="ECO:0000256" key="1">
    <source>
        <dbReference type="ARBA" id="ARBA00000900"/>
    </source>
</evidence>
<evidence type="ECO:0000256" key="7">
    <source>
        <dbReference type="SAM" id="MobiDB-lite"/>
    </source>
</evidence>
<comment type="catalytic activity">
    <reaction evidence="1">
        <text>S-ubiquitinyl-[E2 ubiquitin-conjugating enzyme]-L-cysteine + [acceptor protein]-L-lysine = [E2 ubiquitin-conjugating enzyme]-L-cysteine + N(6)-ubiquitinyl-[acceptor protein]-L-lysine.</text>
        <dbReference type="EC" id="2.3.2.27"/>
    </reaction>
</comment>